<feature type="binding site" evidence="8">
    <location>
        <position position="26"/>
    </location>
    <ligand>
        <name>substrate</name>
    </ligand>
</feature>
<name>A0A540VN03_9GAMM</name>
<feature type="binding site" evidence="8">
    <location>
        <begin position="11"/>
        <end position="13"/>
    </location>
    <ligand>
        <name>substrate</name>
    </ligand>
</feature>
<comment type="pathway">
    <text evidence="8">Purine metabolism; 7-cyano-7-deazaguanine biosynthesis.</text>
</comment>
<dbReference type="PIRSF" id="PIRSF000370">
    <property type="entry name" value="QueE"/>
    <property type="match status" value="1"/>
</dbReference>
<keyword evidence="6 8" id="KW-0411">Iron-sulfur</keyword>
<evidence type="ECO:0000256" key="7">
    <source>
        <dbReference type="ARBA" id="ARBA00023239"/>
    </source>
</evidence>
<comment type="cofactor">
    <cofactor evidence="8">
        <name>S-adenosyl-L-methionine</name>
        <dbReference type="ChEBI" id="CHEBI:59789"/>
    </cofactor>
    <text evidence="8">Binds 1 S-adenosyl-L-methionine per subunit.</text>
</comment>
<dbReference type="PANTHER" id="PTHR42836">
    <property type="entry name" value="7-CARBOXY-7-DEAZAGUANINE SYNTHASE"/>
    <property type="match status" value="1"/>
</dbReference>
<accession>A0A540VN03</accession>
<dbReference type="InterPro" id="IPR007197">
    <property type="entry name" value="rSAM"/>
</dbReference>
<dbReference type="SUPFAM" id="SSF102114">
    <property type="entry name" value="Radical SAM enzymes"/>
    <property type="match status" value="1"/>
</dbReference>
<keyword evidence="2 8" id="KW-0949">S-adenosyl-L-methionine</keyword>
<comment type="catalytic activity">
    <reaction evidence="8">
        <text>6-carboxy-5,6,7,8-tetrahydropterin + H(+) = 7-carboxy-7-carbaguanine + NH4(+)</text>
        <dbReference type="Rhea" id="RHEA:27974"/>
        <dbReference type="ChEBI" id="CHEBI:15378"/>
        <dbReference type="ChEBI" id="CHEBI:28938"/>
        <dbReference type="ChEBI" id="CHEBI:61032"/>
        <dbReference type="ChEBI" id="CHEBI:61036"/>
        <dbReference type="EC" id="4.3.99.3"/>
    </reaction>
</comment>
<comment type="cofactor">
    <cofactor evidence="8">
        <name>[4Fe-4S] cluster</name>
        <dbReference type="ChEBI" id="CHEBI:49883"/>
    </cofactor>
    <text evidence="8">Binds 1 [4Fe-4S] cluster. The cluster is coordinated with 3 cysteines and an exchangeable S-adenosyl-L-methionine.</text>
</comment>
<keyword evidence="5 8" id="KW-0408">Iron</keyword>
<comment type="caution">
    <text evidence="10">The sequence shown here is derived from an EMBL/GenBank/DDBJ whole genome shotgun (WGS) entry which is preliminary data.</text>
</comment>
<protein>
    <recommendedName>
        <fullName evidence="8">7-carboxy-7-deazaguanine synthase</fullName>
        <shortName evidence="8">CDG synthase</shortName>
        <ecNumber evidence="8">4.3.99.3</ecNumber>
    </recommendedName>
    <alternativeName>
        <fullName evidence="8">Queuosine biosynthesis protein QueE</fullName>
    </alternativeName>
</protein>
<evidence type="ECO:0000256" key="8">
    <source>
        <dbReference type="HAMAP-Rule" id="MF_00917"/>
    </source>
</evidence>
<comment type="subunit">
    <text evidence="8">Homodimer.</text>
</comment>
<evidence type="ECO:0000259" key="9">
    <source>
        <dbReference type="PROSITE" id="PS51918"/>
    </source>
</evidence>
<feature type="binding site" evidence="8">
    <location>
        <position position="73"/>
    </location>
    <ligand>
        <name>S-adenosyl-L-methionine</name>
        <dbReference type="ChEBI" id="CHEBI:59789"/>
    </ligand>
</feature>
<comment type="function">
    <text evidence="8">Catalyzes the complex heterocyclic radical-mediated conversion of 6-carboxy-5,6,7,8-tetrahydropterin (CPH4) to 7-carboxy-7-deazaguanine (CDG), a step common to the biosynthetic pathways of all 7-deazapurine-containing compounds.</text>
</comment>
<keyword evidence="1 8" id="KW-0004">4Fe-4S</keyword>
<dbReference type="PROSITE" id="PS51918">
    <property type="entry name" value="RADICAL_SAM"/>
    <property type="match status" value="1"/>
</dbReference>
<keyword evidence="8" id="KW-0671">Queuosine biosynthesis</keyword>
<dbReference type="EMBL" id="VIFK01000270">
    <property type="protein sequence ID" value="TQE98145.1"/>
    <property type="molecule type" value="Genomic_DNA"/>
</dbReference>
<feature type="binding site" evidence="8">
    <location>
        <begin position="130"/>
        <end position="132"/>
    </location>
    <ligand>
        <name>S-adenosyl-L-methionine</name>
        <dbReference type="ChEBI" id="CHEBI:59789"/>
    </ligand>
</feature>
<feature type="domain" description="Radical SAM core" evidence="9">
    <location>
        <begin position="17"/>
        <end position="228"/>
    </location>
</feature>
<dbReference type="GO" id="GO:1904047">
    <property type="term" value="F:S-adenosyl-L-methionine binding"/>
    <property type="evidence" value="ECO:0007669"/>
    <property type="project" value="UniProtKB-UniRule"/>
</dbReference>
<sequence length="228" mass="24855">MLDVVAIFSTIQGEGPFSGVPAVFIRLAGCNLQCPFCDTDYTSGRRELNNALLVDAVRSEHPLGVGLVVITGGEPFRQDIGKLIACLVDQGYAVQVETNGTLPPSDLTRYGLEWLVQPRSPLTGAYIVCSPKTGKVHEDVVARACAFKYVIDAWHVDPDDGLPTSVLGHTVKDKVARPPAWWDRPVYIQPADEQDAQCNTLNTDVAIASAMDHGYTLQLQIQKYLGME</sequence>
<evidence type="ECO:0000256" key="1">
    <source>
        <dbReference type="ARBA" id="ARBA00022485"/>
    </source>
</evidence>
<feature type="binding site" evidence="8">
    <location>
        <begin position="189"/>
        <end position="192"/>
    </location>
    <ligand>
        <name>S-adenosyl-L-methionine</name>
        <dbReference type="ChEBI" id="CHEBI:59789"/>
    </ligand>
</feature>
<dbReference type="GO" id="GO:0016840">
    <property type="term" value="F:carbon-nitrogen lyase activity"/>
    <property type="evidence" value="ECO:0007669"/>
    <property type="project" value="UniProtKB-UniRule"/>
</dbReference>
<feature type="binding site" evidence="8">
    <location>
        <position position="71"/>
    </location>
    <ligand>
        <name>substrate</name>
    </ligand>
</feature>
<feature type="binding site" evidence="8">
    <location>
        <position position="34"/>
    </location>
    <ligand>
        <name>[4Fe-4S] cluster</name>
        <dbReference type="ChEBI" id="CHEBI:49883"/>
        <note>4Fe-4S-S-AdoMet</note>
    </ligand>
</feature>
<comment type="similarity">
    <text evidence="8">Belongs to the radical SAM superfamily. 7-carboxy-7-deazaguanine synthase family.</text>
</comment>
<dbReference type="InterPro" id="IPR024924">
    <property type="entry name" value="7-CO-7-deazaguanine_synth-like"/>
</dbReference>
<keyword evidence="7 8" id="KW-0456">Lyase</keyword>
<evidence type="ECO:0000256" key="3">
    <source>
        <dbReference type="ARBA" id="ARBA00022723"/>
    </source>
</evidence>
<comment type="cofactor">
    <cofactor evidence="8">
        <name>Mg(2+)</name>
        <dbReference type="ChEBI" id="CHEBI:18420"/>
    </cofactor>
</comment>
<comment type="caution">
    <text evidence="8">Lacks conserved residue(s) required for the propagation of feature annotation.</text>
</comment>
<feature type="binding site" evidence="8">
    <location>
        <position position="39"/>
    </location>
    <ligand>
        <name>Mg(2+)</name>
        <dbReference type="ChEBI" id="CHEBI:18420"/>
    </ligand>
</feature>
<feature type="binding site" evidence="8">
    <location>
        <begin position="36"/>
        <end position="38"/>
    </location>
    <ligand>
        <name>S-adenosyl-L-methionine</name>
        <dbReference type="ChEBI" id="CHEBI:59789"/>
    </ligand>
</feature>
<dbReference type="PANTHER" id="PTHR42836:SF1">
    <property type="entry name" value="7-CARBOXY-7-DEAZAGUANINE SYNTHASE"/>
    <property type="match status" value="1"/>
</dbReference>
<dbReference type="AlphaFoldDB" id="A0A540VN03"/>
<dbReference type="EC" id="4.3.99.3" evidence="8"/>
<gene>
    <name evidence="8" type="primary">queE</name>
    <name evidence="10" type="ORF">FKY71_15375</name>
</gene>
<dbReference type="GO" id="GO:0000287">
    <property type="term" value="F:magnesium ion binding"/>
    <property type="evidence" value="ECO:0007669"/>
    <property type="project" value="UniProtKB-UniRule"/>
</dbReference>
<dbReference type="InterPro" id="IPR058240">
    <property type="entry name" value="rSAM_sf"/>
</dbReference>
<dbReference type="SFLD" id="SFLDS00029">
    <property type="entry name" value="Radical_SAM"/>
    <property type="match status" value="1"/>
</dbReference>
<dbReference type="Pfam" id="PF04055">
    <property type="entry name" value="Radical_SAM"/>
    <property type="match status" value="1"/>
</dbReference>
<dbReference type="CDD" id="cd01335">
    <property type="entry name" value="Radical_SAM"/>
    <property type="match status" value="1"/>
</dbReference>
<evidence type="ECO:0000313" key="10">
    <source>
        <dbReference type="EMBL" id="TQE98145.1"/>
    </source>
</evidence>
<dbReference type="GO" id="GO:0008616">
    <property type="term" value="P:tRNA queuosine(34) biosynthetic process"/>
    <property type="evidence" value="ECO:0007669"/>
    <property type="project" value="UniProtKB-UniRule"/>
</dbReference>
<dbReference type="Proteomes" id="UP000315400">
    <property type="component" value="Unassembled WGS sequence"/>
</dbReference>
<dbReference type="GO" id="GO:0051539">
    <property type="term" value="F:4 iron, 4 sulfur cluster binding"/>
    <property type="evidence" value="ECO:0007669"/>
    <property type="project" value="UniProtKB-UniRule"/>
</dbReference>
<evidence type="ECO:0000256" key="4">
    <source>
        <dbReference type="ARBA" id="ARBA00022842"/>
    </source>
</evidence>
<reference evidence="10 11" key="1">
    <citation type="submission" date="2019-06" db="EMBL/GenBank/DDBJ databases">
        <title>Metagenome assembled Genome of Spiribacter salinus SL48-SHIP from the microbial mat of Salt Lake 48 (Novosibirsk region, Russia).</title>
        <authorList>
            <person name="Shipova A."/>
            <person name="Rozanov A.S."/>
            <person name="Bryanskaya A.V."/>
            <person name="Peltek S.E."/>
        </authorList>
    </citation>
    <scope>NUCLEOTIDE SEQUENCE [LARGE SCALE GENOMIC DNA]</scope>
    <source>
        <strain evidence="10">SL48-SHIP-2</strain>
    </source>
</reference>
<feature type="binding site" evidence="8">
    <location>
        <position position="37"/>
    </location>
    <ligand>
        <name>[4Fe-4S] cluster</name>
        <dbReference type="ChEBI" id="CHEBI:49883"/>
        <note>4Fe-4S-S-AdoMet</note>
    </ligand>
</feature>
<organism evidence="10 11">
    <name type="scientific">Spiribacter salinus</name>
    <dbReference type="NCBI Taxonomy" id="1335746"/>
    <lineage>
        <taxon>Bacteria</taxon>
        <taxon>Pseudomonadati</taxon>
        <taxon>Pseudomonadota</taxon>
        <taxon>Gammaproteobacteria</taxon>
        <taxon>Chromatiales</taxon>
        <taxon>Ectothiorhodospiraceae</taxon>
        <taxon>Spiribacter</taxon>
    </lineage>
</organism>
<evidence type="ECO:0000313" key="11">
    <source>
        <dbReference type="Proteomes" id="UP000315400"/>
    </source>
</evidence>
<dbReference type="UniPathway" id="UPA00391"/>
<dbReference type="Gene3D" id="3.20.20.70">
    <property type="entry name" value="Aldolase class I"/>
    <property type="match status" value="1"/>
</dbReference>
<keyword evidence="4 8" id="KW-0460">Magnesium</keyword>
<evidence type="ECO:0000256" key="5">
    <source>
        <dbReference type="ARBA" id="ARBA00023004"/>
    </source>
</evidence>
<dbReference type="HAMAP" id="MF_00917">
    <property type="entry name" value="QueE"/>
    <property type="match status" value="1"/>
</dbReference>
<proteinExistence type="inferred from homology"/>
<feature type="binding site" evidence="8">
    <location>
        <position position="30"/>
    </location>
    <ligand>
        <name>[4Fe-4S] cluster</name>
        <dbReference type="ChEBI" id="CHEBI:49883"/>
        <note>4Fe-4S-S-AdoMet</note>
    </ligand>
</feature>
<evidence type="ECO:0000256" key="2">
    <source>
        <dbReference type="ARBA" id="ARBA00022691"/>
    </source>
</evidence>
<keyword evidence="3 8" id="KW-0479">Metal-binding</keyword>
<evidence type="ECO:0000256" key="6">
    <source>
        <dbReference type="ARBA" id="ARBA00023014"/>
    </source>
</evidence>
<dbReference type="InterPro" id="IPR013785">
    <property type="entry name" value="Aldolase_TIM"/>
</dbReference>